<keyword evidence="3" id="KW-0645">Protease</keyword>
<keyword evidence="3" id="KW-0720">Serine protease</keyword>
<dbReference type="Proteomes" id="UP001530315">
    <property type="component" value="Unassembled WGS sequence"/>
</dbReference>
<dbReference type="InterPro" id="IPR033116">
    <property type="entry name" value="TRYPSIN_SER"/>
</dbReference>
<evidence type="ECO:0000256" key="2">
    <source>
        <dbReference type="ARBA" id="ARBA00023157"/>
    </source>
</evidence>
<keyword evidence="4" id="KW-0732">Signal</keyword>
<keyword evidence="1" id="KW-0843">Virulence</keyword>
<keyword evidence="7" id="KW-1185">Reference proteome</keyword>
<feature type="chain" id="PRO_5044839527" description="Peptidase S1 domain-containing protein" evidence="4">
    <location>
        <begin position="28"/>
        <end position="265"/>
    </location>
</feature>
<accession>A0ABD3NZE8</accession>
<sequence length="265" mass="28510">MNIILVMRGALTALWSAACLVATPALAITFGELDGNANPNVGALLVKDPYPDGPLYLICSGTLISPTVFLTAAHCVSWMPGEGIPADQVFVTFDSVFTNVSKTFQGTYHVNPKYRSNIVYKDDVAVVVFNKSIRRITPATLPPAGFLDALNVQGLLKDEQFVTVGYGDVLEDKTKGLQTSYFDGVRRNTNGTFSALTDDWLKISINPSLDDGGTCYGDSGGPHMLNGMVVSITATGDVPCRATDATFRIDTDWVLAFLEQFVTPP</sequence>
<keyword evidence="2" id="KW-1015">Disulfide bond</keyword>
<feature type="signal peptide" evidence="4">
    <location>
        <begin position="1"/>
        <end position="27"/>
    </location>
</feature>
<dbReference type="InterPro" id="IPR001314">
    <property type="entry name" value="Peptidase_S1A"/>
</dbReference>
<dbReference type="InterPro" id="IPR051333">
    <property type="entry name" value="CLIP_Serine_Protease"/>
</dbReference>
<dbReference type="Gene3D" id="2.40.10.10">
    <property type="entry name" value="Trypsin-like serine proteases"/>
    <property type="match status" value="1"/>
</dbReference>
<dbReference type="PANTHER" id="PTHR24260">
    <property type="match status" value="1"/>
</dbReference>
<dbReference type="InterPro" id="IPR009003">
    <property type="entry name" value="Peptidase_S1_PA"/>
</dbReference>
<dbReference type="AlphaFoldDB" id="A0ABD3NZE8"/>
<comment type="caution">
    <text evidence="6">The sequence shown here is derived from an EMBL/GenBank/DDBJ whole genome shotgun (WGS) entry which is preliminary data.</text>
</comment>
<dbReference type="SUPFAM" id="SSF50494">
    <property type="entry name" value="Trypsin-like serine proteases"/>
    <property type="match status" value="1"/>
</dbReference>
<feature type="domain" description="Peptidase S1" evidence="5">
    <location>
        <begin position="28"/>
        <end position="259"/>
    </location>
</feature>
<dbReference type="PRINTS" id="PR00722">
    <property type="entry name" value="CHYMOTRYPSIN"/>
</dbReference>
<dbReference type="PROSITE" id="PS00135">
    <property type="entry name" value="TRYPSIN_SER"/>
    <property type="match status" value="1"/>
</dbReference>
<evidence type="ECO:0000256" key="1">
    <source>
        <dbReference type="ARBA" id="ARBA00023026"/>
    </source>
</evidence>
<dbReference type="Pfam" id="PF00089">
    <property type="entry name" value="Trypsin"/>
    <property type="match status" value="1"/>
</dbReference>
<dbReference type="GO" id="GO:0006508">
    <property type="term" value="P:proteolysis"/>
    <property type="evidence" value="ECO:0007669"/>
    <property type="project" value="UniProtKB-KW"/>
</dbReference>
<dbReference type="InterPro" id="IPR001254">
    <property type="entry name" value="Trypsin_dom"/>
</dbReference>
<dbReference type="EMBL" id="JALLAZ020001099">
    <property type="protein sequence ID" value="KAL3780719.1"/>
    <property type="molecule type" value="Genomic_DNA"/>
</dbReference>
<protein>
    <recommendedName>
        <fullName evidence="5">Peptidase S1 domain-containing protein</fullName>
    </recommendedName>
</protein>
<evidence type="ECO:0000313" key="6">
    <source>
        <dbReference type="EMBL" id="KAL3780719.1"/>
    </source>
</evidence>
<evidence type="ECO:0000259" key="5">
    <source>
        <dbReference type="PROSITE" id="PS50240"/>
    </source>
</evidence>
<dbReference type="PROSITE" id="PS00134">
    <property type="entry name" value="TRYPSIN_HIS"/>
    <property type="match status" value="1"/>
</dbReference>
<dbReference type="GO" id="GO:0008236">
    <property type="term" value="F:serine-type peptidase activity"/>
    <property type="evidence" value="ECO:0007669"/>
    <property type="project" value="UniProtKB-KW"/>
</dbReference>
<keyword evidence="3" id="KW-0378">Hydrolase</keyword>
<reference evidence="6 7" key="1">
    <citation type="submission" date="2024-10" db="EMBL/GenBank/DDBJ databases">
        <title>Updated reference genomes for cyclostephanoid diatoms.</title>
        <authorList>
            <person name="Roberts W.R."/>
            <person name="Alverson A.J."/>
        </authorList>
    </citation>
    <scope>NUCLEOTIDE SEQUENCE [LARGE SCALE GENOMIC DNA]</scope>
    <source>
        <strain evidence="6 7">AJA276-08</strain>
    </source>
</reference>
<organism evidence="6 7">
    <name type="scientific">Stephanodiscus triporus</name>
    <dbReference type="NCBI Taxonomy" id="2934178"/>
    <lineage>
        <taxon>Eukaryota</taxon>
        <taxon>Sar</taxon>
        <taxon>Stramenopiles</taxon>
        <taxon>Ochrophyta</taxon>
        <taxon>Bacillariophyta</taxon>
        <taxon>Coscinodiscophyceae</taxon>
        <taxon>Thalassiosirophycidae</taxon>
        <taxon>Stephanodiscales</taxon>
        <taxon>Stephanodiscaceae</taxon>
        <taxon>Stephanodiscus</taxon>
    </lineage>
</organism>
<dbReference type="SMART" id="SM00020">
    <property type="entry name" value="Tryp_SPc"/>
    <property type="match status" value="1"/>
</dbReference>
<evidence type="ECO:0000256" key="4">
    <source>
        <dbReference type="SAM" id="SignalP"/>
    </source>
</evidence>
<evidence type="ECO:0000256" key="3">
    <source>
        <dbReference type="RuleBase" id="RU363034"/>
    </source>
</evidence>
<dbReference type="InterPro" id="IPR018114">
    <property type="entry name" value="TRYPSIN_HIS"/>
</dbReference>
<dbReference type="PANTHER" id="PTHR24260:SF136">
    <property type="entry name" value="GH08193P-RELATED"/>
    <property type="match status" value="1"/>
</dbReference>
<dbReference type="InterPro" id="IPR043504">
    <property type="entry name" value="Peptidase_S1_PA_chymotrypsin"/>
</dbReference>
<evidence type="ECO:0000313" key="7">
    <source>
        <dbReference type="Proteomes" id="UP001530315"/>
    </source>
</evidence>
<proteinExistence type="predicted"/>
<gene>
    <name evidence="6" type="ORF">ACHAW5_003237</name>
</gene>
<name>A0ABD3NZE8_9STRA</name>
<dbReference type="PROSITE" id="PS50240">
    <property type="entry name" value="TRYPSIN_DOM"/>
    <property type="match status" value="1"/>
</dbReference>